<name>A0A1G2MNM1_9BACT</name>
<protein>
    <submittedName>
        <fullName evidence="1">Uncharacterized protein</fullName>
    </submittedName>
</protein>
<sequence>MNTMNTSEAKKMFGMNFIGVDEINSIRKFLNVALIKIDPALNFPDSLLKKCAHDHILILGVSAHKSGEKLTINSLRKSFGWDPSKKEPCFYNQDWYINHRFASRTLEDNWYLLKREVSDDSRGLSPDELNIRLGKKQNFPSAILTAYTFLASYLVNKEILWKNDFIWCQDTDDNGDVIYTGRYIDPTAKNKNGFNIHRHLKIRSNYGAISQEMG</sequence>
<accession>A0A1G2MNM1</accession>
<evidence type="ECO:0000313" key="2">
    <source>
        <dbReference type="Proteomes" id="UP000177130"/>
    </source>
</evidence>
<dbReference type="STRING" id="1802306.A3C72_01695"/>
<evidence type="ECO:0000313" key="1">
    <source>
        <dbReference type="EMBL" id="OHA24592.1"/>
    </source>
</evidence>
<dbReference type="AlphaFoldDB" id="A0A1G2MNM1"/>
<proteinExistence type="predicted"/>
<organism evidence="1 2">
    <name type="scientific">Candidatus Taylorbacteria bacterium RIFCSPHIGHO2_02_FULL_43_32b</name>
    <dbReference type="NCBI Taxonomy" id="1802306"/>
    <lineage>
        <taxon>Bacteria</taxon>
        <taxon>Candidatus Tayloriibacteriota</taxon>
    </lineage>
</organism>
<dbReference type="EMBL" id="MHRK01000008">
    <property type="protein sequence ID" value="OHA24592.1"/>
    <property type="molecule type" value="Genomic_DNA"/>
</dbReference>
<reference evidence="1 2" key="1">
    <citation type="journal article" date="2016" name="Nat. Commun.">
        <title>Thousands of microbial genomes shed light on interconnected biogeochemical processes in an aquifer system.</title>
        <authorList>
            <person name="Anantharaman K."/>
            <person name="Brown C.T."/>
            <person name="Hug L.A."/>
            <person name="Sharon I."/>
            <person name="Castelle C.J."/>
            <person name="Probst A.J."/>
            <person name="Thomas B.C."/>
            <person name="Singh A."/>
            <person name="Wilkins M.J."/>
            <person name="Karaoz U."/>
            <person name="Brodie E.L."/>
            <person name="Williams K.H."/>
            <person name="Hubbard S.S."/>
            <person name="Banfield J.F."/>
        </authorList>
    </citation>
    <scope>NUCLEOTIDE SEQUENCE [LARGE SCALE GENOMIC DNA]</scope>
</reference>
<gene>
    <name evidence="1" type="ORF">A3C72_01695</name>
</gene>
<comment type="caution">
    <text evidence="1">The sequence shown here is derived from an EMBL/GenBank/DDBJ whole genome shotgun (WGS) entry which is preliminary data.</text>
</comment>
<dbReference type="Proteomes" id="UP000177130">
    <property type="component" value="Unassembled WGS sequence"/>
</dbReference>